<dbReference type="Proteomes" id="UP000305675">
    <property type="component" value="Unassembled WGS sequence"/>
</dbReference>
<dbReference type="EMBL" id="SWCJ01000001">
    <property type="protein sequence ID" value="TKB58394.1"/>
    <property type="molecule type" value="Genomic_DNA"/>
</dbReference>
<evidence type="ECO:0000313" key="4">
    <source>
        <dbReference type="EMBL" id="TKB58394.1"/>
    </source>
</evidence>
<dbReference type="PANTHER" id="PTHR34384:SF6">
    <property type="entry name" value="STAPHYLOFERRIN B SYNTHASE"/>
    <property type="match status" value="1"/>
</dbReference>
<comment type="pathway">
    <text evidence="1">Siderophore biosynthesis.</text>
</comment>
<evidence type="ECO:0000259" key="2">
    <source>
        <dbReference type="Pfam" id="PF04183"/>
    </source>
</evidence>
<dbReference type="Pfam" id="PF06276">
    <property type="entry name" value="FhuF"/>
    <property type="match status" value="1"/>
</dbReference>
<dbReference type="Pfam" id="PF04183">
    <property type="entry name" value="IucA_IucC"/>
    <property type="match status" value="1"/>
</dbReference>
<protein>
    <submittedName>
        <fullName evidence="4">IucA/IucC family protein</fullName>
    </submittedName>
</protein>
<dbReference type="AlphaFoldDB" id="A0A4U1BV93"/>
<dbReference type="GO" id="GO:0016881">
    <property type="term" value="F:acid-amino acid ligase activity"/>
    <property type="evidence" value="ECO:0007669"/>
    <property type="project" value="UniProtKB-ARBA"/>
</dbReference>
<comment type="caution">
    <text evidence="4">The sequence shown here is derived from an EMBL/GenBank/DDBJ whole genome shotgun (WGS) entry which is preliminary data.</text>
</comment>
<proteinExistence type="predicted"/>
<accession>A0A4U1BV93</accession>
<dbReference type="OrthoDB" id="495728at2"/>
<gene>
    <name evidence="4" type="ORF">FCL42_01205</name>
</gene>
<dbReference type="InterPro" id="IPR022770">
    <property type="entry name" value="IucA/IucC-like_C"/>
</dbReference>
<evidence type="ECO:0000259" key="3">
    <source>
        <dbReference type="Pfam" id="PF06276"/>
    </source>
</evidence>
<sequence>MNTRYWTEVNRTLCAKIISELHYEELLSPQKTALGWQLDGATQQWRFHANTTLWGMLEVDPKSICRADGAKVEAVALVLDLRQSLGMTDINLANFLEELQQTLYSDMVRLEQLENLTATDLVNMGEAQRQRYLDAHPKAVANKGRLGWGADDLHRYAPESGNAFALRWLAVRKTCCQAGVAQGLDYQTLLTQVLGQAEYQQLVAKLSGSVDDFHLLAVHPWQHQRFLSSQFATLFASGDLVDLGEAGPQWLAQQSIRTLSASDPGVPFDAKTALTILNTSCYRGIPGKFIVQGPQLSAWLAKLAASDATLKRQGLYVQQEVAGFFCEQPYQTQIAKGPYRYHEQLGCIWRQRAESVIGDHCRPITMAALMQTDAEGMPLIQALVERSGISPAQWLTQMFEHVVVPLYHLMCQYGVGLVAHGQNITLVLENDAPVGCTIKDFHGDLRLVDQEFVELESLDDDIRHTLTKLPAEHLVHDLLTGHFVTVLRFISPKVTGMGVSELSFYRLLRQVIEDYQQQHPELRHRFKQFDLLSPTIAKVCVNRVRFKIGYGDSDERPLPDIGEPIANPLMM</sequence>
<dbReference type="InterPro" id="IPR037455">
    <property type="entry name" value="LucA/IucC-like"/>
</dbReference>
<dbReference type="RefSeq" id="WP_136861542.1">
    <property type="nucleotide sequence ID" value="NZ_SWCJ01000001.1"/>
</dbReference>
<dbReference type="GO" id="GO:0019290">
    <property type="term" value="P:siderophore biosynthetic process"/>
    <property type="evidence" value="ECO:0007669"/>
    <property type="project" value="InterPro"/>
</dbReference>
<evidence type="ECO:0000256" key="1">
    <source>
        <dbReference type="ARBA" id="ARBA00004924"/>
    </source>
</evidence>
<dbReference type="PANTHER" id="PTHR34384">
    <property type="entry name" value="L-2,3-DIAMINOPROPANOATE--CITRATE LIGASE"/>
    <property type="match status" value="1"/>
</dbReference>
<organism evidence="4 5">
    <name type="scientific">Ferrimonas aestuarii</name>
    <dbReference type="NCBI Taxonomy" id="2569539"/>
    <lineage>
        <taxon>Bacteria</taxon>
        <taxon>Pseudomonadati</taxon>
        <taxon>Pseudomonadota</taxon>
        <taxon>Gammaproteobacteria</taxon>
        <taxon>Alteromonadales</taxon>
        <taxon>Ferrimonadaceae</taxon>
        <taxon>Ferrimonas</taxon>
    </lineage>
</organism>
<keyword evidence="5" id="KW-1185">Reference proteome</keyword>
<dbReference type="Gene3D" id="6.10.250.3370">
    <property type="match status" value="1"/>
</dbReference>
<dbReference type="Gene3D" id="3.30.310.280">
    <property type="match status" value="1"/>
</dbReference>
<evidence type="ECO:0000313" key="5">
    <source>
        <dbReference type="Proteomes" id="UP000305675"/>
    </source>
</evidence>
<reference evidence="4 5" key="1">
    <citation type="submission" date="2019-04" db="EMBL/GenBank/DDBJ databases">
        <authorList>
            <person name="Hwang J.C."/>
        </authorList>
    </citation>
    <scope>NUCLEOTIDE SEQUENCE [LARGE SCALE GENOMIC DNA]</scope>
    <source>
        <strain evidence="4 5">IMCC35002</strain>
    </source>
</reference>
<dbReference type="Gene3D" id="1.10.510.40">
    <property type="match status" value="1"/>
</dbReference>
<dbReference type="InterPro" id="IPR007310">
    <property type="entry name" value="Aerobactin_biosyn_IucA/IucC_N"/>
</dbReference>
<feature type="domain" description="Aerobactin siderophore biosynthesis IucA/IucC N-terminal" evidence="2">
    <location>
        <begin position="130"/>
        <end position="371"/>
    </location>
</feature>
<feature type="domain" description="Aerobactin siderophore biosynthesis IucA/IucC-like C-terminal" evidence="3">
    <location>
        <begin position="393"/>
        <end position="547"/>
    </location>
</feature>
<name>A0A4U1BV93_9GAMM</name>